<keyword evidence="11" id="KW-1185">Reference proteome</keyword>
<name>A0A7J7ITI6_BUGNE</name>
<keyword evidence="7 9" id="KW-0472">Membrane</keyword>
<dbReference type="GO" id="GO:0005886">
    <property type="term" value="C:plasma membrane"/>
    <property type="evidence" value="ECO:0007669"/>
    <property type="project" value="UniProtKB-SubCell"/>
</dbReference>
<proteinExistence type="predicted"/>
<sequence length="148" mass="17268">MLIFSQWVYLLIWFWLFLVSVMTFIGIILWIKLHCFQLSFVKKCLRHNVHDVSEKYGWLLKEFNDDYLSYDGVFLLKMVYMNSRCSEFDELIAGLWNCFVKNKFSQAESTFHCVQSVDSAQVDGRCKANPAENVDSEGDCPDVGCFTT</sequence>
<reference evidence="10" key="1">
    <citation type="submission" date="2020-06" db="EMBL/GenBank/DDBJ databases">
        <title>Draft genome of Bugula neritina, a colonial animal packing powerful symbionts and potential medicines.</title>
        <authorList>
            <person name="Rayko M."/>
        </authorList>
    </citation>
    <scope>NUCLEOTIDE SEQUENCE [LARGE SCALE GENOMIC DNA]</scope>
    <source>
        <strain evidence="10">Kwan_BN1</strain>
    </source>
</reference>
<evidence type="ECO:0000313" key="10">
    <source>
        <dbReference type="EMBL" id="KAF6017242.1"/>
    </source>
</evidence>
<dbReference type="Pfam" id="PF00876">
    <property type="entry name" value="Innexin"/>
    <property type="match status" value="1"/>
</dbReference>
<evidence type="ECO:0000256" key="9">
    <source>
        <dbReference type="SAM" id="Phobius"/>
    </source>
</evidence>
<evidence type="ECO:0000256" key="2">
    <source>
        <dbReference type="ARBA" id="ARBA00022448"/>
    </source>
</evidence>
<evidence type="ECO:0000256" key="4">
    <source>
        <dbReference type="ARBA" id="ARBA00022692"/>
    </source>
</evidence>
<gene>
    <name evidence="10" type="ORF">EB796_024451</name>
</gene>
<comment type="caution">
    <text evidence="10">The sequence shown here is derived from an EMBL/GenBank/DDBJ whole genome shotgun (WGS) entry which is preliminary data.</text>
</comment>
<evidence type="ECO:0000256" key="7">
    <source>
        <dbReference type="ARBA" id="ARBA00023136"/>
    </source>
</evidence>
<dbReference type="AlphaFoldDB" id="A0A7J7ITI6"/>
<evidence type="ECO:0000256" key="3">
    <source>
        <dbReference type="ARBA" id="ARBA00022475"/>
    </source>
</evidence>
<dbReference type="InterPro" id="IPR000990">
    <property type="entry name" value="Innexin"/>
</dbReference>
<dbReference type="GO" id="GO:0034220">
    <property type="term" value="P:monoatomic ion transmembrane transport"/>
    <property type="evidence" value="ECO:0007669"/>
    <property type="project" value="UniProtKB-KW"/>
</dbReference>
<evidence type="ECO:0000256" key="1">
    <source>
        <dbReference type="ARBA" id="ARBA00004651"/>
    </source>
</evidence>
<feature type="transmembrane region" description="Helical" evidence="9">
    <location>
        <begin position="12"/>
        <end position="33"/>
    </location>
</feature>
<keyword evidence="8" id="KW-0407">Ion channel</keyword>
<keyword evidence="5 9" id="KW-1133">Transmembrane helix</keyword>
<evidence type="ECO:0000256" key="8">
    <source>
        <dbReference type="ARBA" id="ARBA00023303"/>
    </source>
</evidence>
<dbReference type="PANTHER" id="PTHR11893:SF36">
    <property type="entry name" value="INNEXIN-5"/>
    <property type="match status" value="1"/>
</dbReference>
<protein>
    <submittedName>
        <fullName evidence="10">Uncharacterized protein</fullName>
    </submittedName>
</protein>
<keyword evidence="3" id="KW-1003">Cell membrane</keyword>
<organism evidence="10 11">
    <name type="scientific">Bugula neritina</name>
    <name type="common">Brown bryozoan</name>
    <name type="synonym">Sertularia neritina</name>
    <dbReference type="NCBI Taxonomy" id="10212"/>
    <lineage>
        <taxon>Eukaryota</taxon>
        <taxon>Metazoa</taxon>
        <taxon>Spiralia</taxon>
        <taxon>Lophotrochozoa</taxon>
        <taxon>Bryozoa</taxon>
        <taxon>Gymnolaemata</taxon>
        <taxon>Cheilostomatida</taxon>
        <taxon>Flustrina</taxon>
        <taxon>Buguloidea</taxon>
        <taxon>Bugulidae</taxon>
        <taxon>Bugula</taxon>
    </lineage>
</organism>
<evidence type="ECO:0000256" key="5">
    <source>
        <dbReference type="ARBA" id="ARBA00022989"/>
    </source>
</evidence>
<accession>A0A7J7ITI6</accession>
<dbReference type="PANTHER" id="PTHR11893">
    <property type="entry name" value="INNEXIN"/>
    <property type="match status" value="1"/>
</dbReference>
<keyword evidence="4 9" id="KW-0812">Transmembrane</keyword>
<keyword evidence="6" id="KW-0406">Ion transport</keyword>
<evidence type="ECO:0000256" key="6">
    <source>
        <dbReference type="ARBA" id="ARBA00023065"/>
    </source>
</evidence>
<keyword evidence="2" id="KW-0813">Transport</keyword>
<dbReference type="Proteomes" id="UP000593567">
    <property type="component" value="Unassembled WGS sequence"/>
</dbReference>
<evidence type="ECO:0000313" key="11">
    <source>
        <dbReference type="Proteomes" id="UP000593567"/>
    </source>
</evidence>
<comment type="subcellular location">
    <subcellularLocation>
        <location evidence="1">Cell membrane</location>
        <topology evidence="1">Multi-pass membrane protein</topology>
    </subcellularLocation>
</comment>
<dbReference type="EMBL" id="VXIV02003420">
    <property type="protein sequence ID" value="KAF6017242.1"/>
    <property type="molecule type" value="Genomic_DNA"/>
</dbReference>